<sequence length="60" mass="6832">MRIINKEGDYHNKQCELLTTNLGGEDIILGTDWLHKHNPQIDWVKNCLIFSSCTATCIVS</sequence>
<organism evidence="1 2">
    <name type="scientific">Heterobasidion irregulare (strain TC 32-1)</name>
    <dbReference type="NCBI Taxonomy" id="747525"/>
    <lineage>
        <taxon>Eukaryota</taxon>
        <taxon>Fungi</taxon>
        <taxon>Dikarya</taxon>
        <taxon>Basidiomycota</taxon>
        <taxon>Agaricomycotina</taxon>
        <taxon>Agaricomycetes</taxon>
        <taxon>Russulales</taxon>
        <taxon>Bondarzewiaceae</taxon>
        <taxon>Heterobasidion</taxon>
        <taxon>Heterobasidion annosum species complex</taxon>
    </lineage>
</organism>
<dbReference type="InterPro" id="IPR021109">
    <property type="entry name" value="Peptidase_aspartic_dom_sf"/>
</dbReference>
<protein>
    <submittedName>
        <fullName evidence="1">Uncharacterized protein</fullName>
    </submittedName>
</protein>
<reference evidence="1 2" key="1">
    <citation type="journal article" date="2012" name="New Phytol.">
        <title>Insight into trade-off between wood decay and parasitism from the genome of a fungal forest pathogen.</title>
        <authorList>
            <person name="Olson A."/>
            <person name="Aerts A."/>
            <person name="Asiegbu F."/>
            <person name="Belbahri L."/>
            <person name="Bouzid O."/>
            <person name="Broberg A."/>
            <person name="Canback B."/>
            <person name="Coutinho P.M."/>
            <person name="Cullen D."/>
            <person name="Dalman K."/>
            <person name="Deflorio G."/>
            <person name="van Diepen L.T."/>
            <person name="Dunand C."/>
            <person name="Duplessis S."/>
            <person name="Durling M."/>
            <person name="Gonthier P."/>
            <person name="Grimwood J."/>
            <person name="Fossdal C.G."/>
            <person name="Hansson D."/>
            <person name="Henrissat B."/>
            <person name="Hietala A."/>
            <person name="Himmelstrand K."/>
            <person name="Hoffmeister D."/>
            <person name="Hogberg N."/>
            <person name="James T.Y."/>
            <person name="Karlsson M."/>
            <person name="Kohler A."/>
            <person name="Kues U."/>
            <person name="Lee Y.H."/>
            <person name="Lin Y.C."/>
            <person name="Lind M."/>
            <person name="Lindquist E."/>
            <person name="Lombard V."/>
            <person name="Lucas S."/>
            <person name="Lunden K."/>
            <person name="Morin E."/>
            <person name="Murat C."/>
            <person name="Park J."/>
            <person name="Raffaello T."/>
            <person name="Rouze P."/>
            <person name="Salamov A."/>
            <person name="Schmutz J."/>
            <person name="Solheim H."/>
            <person name="Stahlberg J."/>
            <person name="Velez H."/>
            <person name="de Vries R.P."/>
            <person name="Wiebenga A."/>
            <person name="Woodward S."/>
            <person name="Yakovlev I."/>
            <person name="Garbelotto M."/>
            <person name="Martin F."/>
            <person name="Grigoriev I.V."/>
            <person name="Stenlid J."/>
        </authorList>
    </citation>
    <scope>NUCLEOTIDE SEQUENCE [LARGE SCALE GENOMIC DNA]</scope>
    <source>
        <strain evidence="1 2">TC 32-1</strain>
    </source>
</reference>
<dbReference type="Proteomes" id="UP000030671">
    <property type="component" value="Unassembled WGS sequence"/>
</dbReference>
<dbReference type="GeneID" id="20678204"/>
<dbReference type="EMBL" id="KI925463">
    <property type="protein sequence ID" value="ETW77055.1"/>
    <property type="molecule type" value="Genomic_DNA"/>
</dbReference>
<accession>W4JVF0</accession>
<dbReference type="InParanoid" id="W4JVF0"/>
<dbReference type="Gene3D" id="2.40.70.10">
    <property type="entry name" value="Acid Proteases"/>
    <property type="match status" value="1"/>
</dbReference>
<dbReference type="AlphaFoldDB" id="W4JVF0"/>
<proteinExistence type="predicted"/>
<evidence type="ECO:0000313" key="1">
    <source>
        <dbReference type="EMBL" id="ETW77055.1"/>
    </source>
</evidence>
<evidence type="ECO:0000313" key="2">
    <source>
        <dbReference type="Proteomes" id="UP000030671"/>
    </source>
</evidence>
<dbReference type="OrthoDB" id="2729552at2759"/>
<name>W4JVF0_HETIT</name>
<dbReference type="RefSeq" id="XP_009550488.1">
    <property type="nucleotide sequence ID" value="XM_009552193.1"/>
</dbReference>
<gene>
    <name evidence="1" type="ORF">HETIRDRAFT_52094</name>
</gene>
<dbReference type="KEGG" id="hir:HETIRDRAFT_52094"/>
<dbReference type="HOGENOM" id="CLU_000384_32_2_1"/>
<keyword evidence="2" id="KW-1185">Reference proteome</keyword>